<dbReference type="Proteomes" id="UP000028013">
    <property type="component" value="Unassembled WGS sequence"/>
</dbReference>
<dbReference type="EMBL" id="JNHN01000161">
    <property type="protein sequence ID" value="KDS52146.1"/>
    <property type="molecule type" value="Genomic_DNA"/>
</dbReference>
<organism evidence="1 2">
    <name type="scientific">Bacteroides uniformis str. 3978 T3 ii</name>
    <dbReference type="NCBI Taxonomy" id="1339349"/>
    <lineage>
        <taxon>Bacteria</taxon>
        <taxon>Pseudomonadati</taxon>
        <taxon>Bacteroidota</taxon>
        <taxon>Bacteroidia</taxon>
        <taxon>Bacteroidales</taxon>
        <taxon>Bacteroidaceae</taxon>
        <taxon>Bacteroides</taxon>
    </lineage>
</organism>
<evidence type="ECO:0000313" key="2">
    <source>
        <dbReference type="Proteomes" id="UP000028013"/>
    </source>
</evidence>
<dbReference type="AlphaFoldDB" id="A0A078S1V0"/>
<accession>A0A078S1V0</accession>
<sequence>MLAACLELAVGQLLTEDIRVVDIGFSSWHRLVSANLINSS</sequence>
<protein>
    <submittedName>
        <fullName evidence="1">Uncharacterized protein</fullName>
    </submittedName>
</protein>
<name>A0A078S1V0_BACUN</name>
<evidence type="ECO:0000313" key="1">
    <source>
        <dbReference type="EMBL" id="KDS52146.1"/>
    </source>
</evidence>
<comment type="caution">
    <text evidence="1">The sequence shown here is derived from an EMBL/GenBank/DDBJ whole genome shotgun (WGS) entry which is preliminary data.</text>
</comment>
<gene>
    <name evidence="1" type="ORF">M094_0166</name>
</gene>
<reference evidence="1 2" key="1">
    <citation type="submission" date="2014-04" db="EMBL/GenBank/DDBJ databases">
        <authorList>
            <person name="Sears C."/>
            <person name="Carroll K."/>
            <person name="Sack B.R."/>
            <person name="Qadri F."/>
            <person name="Myers L.L."/>
            <person name="Chung G.-T."/>
            <person name="Escheverria P."/>
            <person name="Fraser C.M."/>
            <person name="Sadzewicz L."/>
            <person name="Shefchek K.A."/>
            <person name="Tallon L."/>
            <person name="Das S.P."/>
            <person name="Daugherty S."/>
            <person name="Mongodin E.F."/>
        </authorList>
    </citation>
    <scope>NUCLEOTIDE SEQUENCE [LARGE SCALE GENOMIC DNA]</scope>
    <source>
        <strain evidence="1 2">3978 T3 ii</strain>
    </source>
</reference>
<proteinExistence type="predicted"/>